<dbReference type="Pfam" id="PF01614">
    <property type="entry name" value="IclR_C"/>
    <property type="match status" value="1"/>
</dbReference>
<dbReference type="InterPro" id="IPR014757">
    <property type="entry name" value="Tscrpt_reg_IclR_C"/>
</dbReference>
<evidence type="ECO:0000313" key="6">
    <source>
        <dbReference type="EMBL" id="MDK3019781.1"/>
    </source>
</evidence>
<evidence type="ECO:0000256" key="2">
    <source>
        <dbReference type="ARBA" id="ARBA00023125"/>
    </source>
</evidence>
<dbReference type="Proteomes" id="UP001243757">
    <property type="component" value="Unassembled WGS sequence"/>
</dbReference>
<name>A0ABT7F5A6_9RHOB</name>
<feature type="domain" description="IclR-ED" evidence="5">
    <location>
        <begin position="68"/>
        <end position="250"/>
    </location>
</feature>
<feature type="domain" description="HTH iclR-type" evidence="4">
    <location>
        <begin position="6"/>
        <end position="67"/>
    </location>
</feature>
<dbReference type="InterPro" id="IPR029016">
    <property type="entry name" value="GAF-like_dom_sf"/>
</dbReference>
<evidence type="ECO:0000256" key="1">
    <source>
        <dbReference type="ARBA" id="ARBA00023015"/>
    </source>
</evidence>
<evidence type="ECO:0000313" key="7">
    <source>
        <dbReference type="Proteomes" id="UP001243757"/>
    </source>
</evidence>
<dbReference type="InterPro" id="IPR036388">
    <property type="entry name" value="WH-like_DNA-bd_sf"/>
</dbReference>
<evidence type="ECO:0000259" key="4">
    <source>
        <dbReference type="PROSITE" id="PS51077"/>
    </source>
</evidence>
<dbReference type="PROSITE" id="PS51077">
    <property type="entry name" value="HTH_ICLR"/>
    <property type="match status" value="1"/>
</dbReference>
<dbReference type="EMBL" id="JASNJD010000018">
    <property type="protein sequence ID" value="MDK3019781.1"/>
    <property type="molecule type" value="Genomic_DNA"/>
</dbReference>
<dbReference type="RefSeq" id="WP_284482554.1">
    <property type="nucleotide sequence ID" value="NZ_JASNJD010000018.1"/>
</dbReference>
<sequence length="252" mass="27118">MSNADDSPFGRAFRIMETLSAHPDGLTLSEIAAATDLVVATVHRQLNTLISVGAVRKLNTKAFVLGERMWMMASQMTNGADITHSAAPVLKDLADRFGETAFLARLVGQTVEVMSTCTPTAFGQSFVQPGRGMPLYAAATGKILLAQSSDSFIDDYLTLPRKAFTANTKVEEADIRAEIGDIRSRQVAVCNNEFDPGILSYAAAVEDRRTGITYALAVFGLADRFSTIDRGTVETQLLNAAHRLSLSLRGIG</sequence>
<dbReference type="InterPro" id="IPR036390">
    <property type="entry name" value="WH_DNA-bd_sf"/>
</dbReference>
<keyword evidence="3" id="KW-0804">Transcription</keyword>
<dbReference type="PROSITE" id="PS51078">
    <property type="entry name" value="ICLR_ED"/>
    <property type="match status" value="1"/>
</dbReference>
<dbReference type="PANTHER" id="PTHR30136">
    <property type="entry name" value="HELIX-TURN-HELIX TRANSCRIPTIONAL REGULATOR, ICLR FAMILY"/>
    <property type="match status" value="1"/>
</dbReference>
<evidence type="ECO:0000256" key="3">
    <source>
        <dbReference type="ARBA" id="ARBA00023163"/>
    </source>
</evidence>
<evidence type="ECO:0000259" key="5">
    <source>
        <dbReference type="PROSITE" id="PS51078"/>
    </source>
</evidence>
<dbReference type="InterPro" id="IPR050707">
    <property type="entry name" value="HTH_MetabolicPath_Reg"/>
</dbReference>
<gene>
    <name evidence="6" type="ORF">QO033_19035</name>
</gene>
<reference evidence="6 7" key="1">
    <citation type="submission" date="2023-05" db="EMBL/GenBank/DDBJ databases">
        <title>Pseudodonghicola sp. nov.</title>
        <authorList>
            <person name="Huang J."/>
        </authorList>
    </citation>
    <scope>NUCLEOTIDE SEQUENCE [LARGE SCALE GENOMIC DNA]</scope>
    <source>
        <strain evidence="6 7">IC7</strain>
    </source>
</reference>
<dbReference type="SUPFAM" id="SSF55781">
    <property type="entry name" value="GAF domain-like"/>
    <property type="match status" value="1"/>
</dbReference>
<accession>A0ABT7F5A6</accession>
<keyword evidence="2" id="KW-0238">DNA-binding</keyword>
<proteinExistence type="predicted"/>
<dbReference type="SMART" id="SM00346">
    <property type="entry name" value="HTH_ICLR"/>
    <property type="match status" value="1"/>
</dbReference>
<dbReference type="SUPFAM" id="SSF46785">
    <property type="entry name" value="Winged helix' DNA-binding domain"/>
    <property type="match status" value="1"/>
</dbReference>
<protein>
    <submittedName>
        <fullName evidence="6">IclR family transcriptional regulator</fullName>
    </submittedName>
</protein>
<dbReference type="InterPro" id="IPR005471">
    <property type="entry name" value="Tscrpt_reg_IclR_N"/>
</dbReference>
<organism evidence="6 7">
    <name type="scientific">Pseudodonghicola flavimaris</name>
    <dbReference type="NCBI Taxonomy" id="3050036"/>
    <lineage>
        <taxon>Bacteria</taxon>
        <taxon>Pseudomonadati</taxon>
        <taxon>Pseudomonadota</taxon>
        <taxon>Alphaproteobacteria</taxon>
        <taxon>Rhodobacterales</taxon>
        <taxon>Paracoccaceae</taxon>
        <taxon>Pseudodonghicola</taxon>
    </lineage>
</organism>
<dbReference type="Gene3D" id="3.30.450.40">
    <property type="match status" value="1"/>
</dbReference>
<dbReference type="Gene3D" id="1.10.10.10">
    <property type="entry name" value="Winged helix-like DNA-binding domain superfamily/Winged helix DNA-binding domain"/>
    <property type="match status" value="1"/>
</dbReference>
<comment type="caution">
    <text evidence="6">The sequence shown here is derived from an EMBL/GenBank/DDBJ whole genome shotgun (WGS) entry which is preliminary data.</text>
</comment>
<keyword evidence="1" id="KW-0805">Transcription regulation</keyword>
<dbReference type="PANTHER" id="PTHR30136:SF8">
    <property type="entry name" value="TRANSCRIPTIONAL REGULATORY PROTEIN"/>
    <property type="match status" value="1"/>
</dbReference>
<dbReference type="Pfam" id="PF09339">
    <property type="entry name" value="HTH_IclR"/>
    <property type="match status" value="1"/>
</dbReference>
<keyword evidence="7" id="KW-1185">Reference proteome</keyword>